<feature type="domain" description="DUF6382" evidence="1">
    <location>
        <begin position="5"/>
        <end position="137"/>
    </location>
</feature>
<dbReference type="STRING" id="1776384.GCA_900086585_04090"/>
<evidence type="ECO:0000313" key="3">
    <source>
        <dbReference type="Proteomes" id="UP000284841"/>
    </source>
</evidence>
<dbReference type="InterPro" id="IPR045962">
    <property type="entry name" value="DUF6382"/>
</dbReference>
<evidence type="ECO:0000313" key="2">
    <source>
        <dbReference type="EMBL" id="RHJ88452.1"/>
    </source>
</evidence>
<organism evidence="2 3">
    <name type="scientific">Emergencia timonensis</name>
    <dbReference type="NCBI Taxonomy" id="1776384"/>
    <lineage>
        <taxon>Bacteria</taxon>
        <taxon>Bacillati</taxon>
        <taxon>Bacillota</taxon>
        <taxon>Clostridia</taxon>
        <taxon>Peptostreptococcales</taxon>
        <taxon>Anaerovoracaceae</taxon>
        <taxon>Emergencia</taxon>
    </lineage>
</organism>
<dbReference type="AlphaFoldDB" id="A0A415E492"/>
<dbReference type="Pfam" id="PF19909">
    <property type="entry name" value="DUF6382"/>
    <property type="match status" value="1"/>
</dbReference>
<dbReference type="EMBL" id="QRMS01000002">
    <property type="protein sequence ID" value="RHJ88452.1"/>
    <property type="molecule type" value="Genomic_DNA"/>
</dbReference>
<accession>A0A415E492</accession>
<evidence type="ECO:0000259" key="1">
    <source>
        <dbReference type="Pfam" id="PF19909"/>
    </source>
</evidence>
<gene>
    <name evidence="2" type="ORF">DW099_08695</name>
</gene>
<proteinExistence type="predicted"/>
<dbReference type="GeneID" id="83006367"/>
<keyword evidence="3" id="KW-1185">Reference proteome</keyword>
<dbReference type="RefSeq" id="WP_067542542.1">
    <property type="nucleotide sequence ID" value="NZ_AP025567.1"/>
</dbReference>
<reference evidence="2 3" key="1">
    <citation type="submission" date="2018-08" db="EMBL/GenBank/DDBJ databases">
        <title>A genome reference for cultivated species of the human gut microbiota.</title>
        <authorList>
            <person name="Zou Y."/>
            <person name="Xue W."/>
            <person name="Luo G."/>
        </authorList>
    </citation>
    <scope>NUCLEOTIDE SEQUENCE [LARGE SCALE GENOMIC DNA]</scope>
    <source>
        <strain evidence="2 3">AM07-24</strain>
    </source>
</reference>
<dbReference type="OrthoDB" id="1779220at2"/>
<protein>
    <recommendedName>
        <fullName evidence="1">DUF6382 domain-containing protein</fullName>
    </recommendedName>
</protein>
<comment type="caution">
    <text evidence="2">The sequence shown here is derived from an EMBL/GenBank/DDBJ whole genome shotgun (WGS) entry which is preliminary data.</text>
</comment>
<dbReference type="Proteomes" id="UP000284841">
    <property type="component" value="Unassembled WGS sequence"/>
</dbReference>
<name>A0A415E492_9FIRM</name>
<sequence length="175" mass="20193">MTANIEIIYENHKLENYIMDMLTLKTCKLFLPAAFIKTEENVIASYQTEGCCKLSSLKEIDTEDILSIVLSLLLGIDDAQRHYIFPNEYEINRDRILVQKGLHQAKLVFIPEKQDISMADKIAFLLEELKETAHEEGKEYLDDAIAFIRKDTFGSKAVIHHLEKLRKEVYLCGVK</sequence>